<dbReference type="FunFam" id="1.25.40.180:FF:000012">
    <property type="entry name" value="Ccr4-Not transcription complex subunit"/>
    <property type="match status" value="1"/>
</dbReference>
<feature type="domain" description="CCR4-NOT transcription complex subunit 1" evidence="10">
    <location>
        <begin position="1271"/>
        <end position="1411"/>
    </location>
</feature>
<evidence type="ECO:0000259" key="11">
    <source>
        <dbReference type="Pfam" id="PF16415"/>
    </source>
</evidence>
<dbReference type="GO" id="GO:0005634">
    <property type="term" value="C:nucleus"/>
    <property type="evidence" value="ECO:0007669"/>
    <property type="project" value="UniProtKB-SubCell"/>
</dbReference>
<keyword evidence="4" id="KW-0804">Transcription</keyword>
<dbReference type="InterPro" id="IPR040398">
    <property type="entry name" value="Not1"/>
</dbReference>
<feature type="domain" description="CCR4-Not complex component Not1 C-terminal" evidence="9">
    <location>
        <begin position="1882"/>
        <end position="2231"/>
    </location>
</feature>
<dbReference type="Gene3D" id="1.25.40.840">
    <property type="entry name" value="CCR4-NOT transcription complex subunit 1 TTP binding domain"/>
    <property type="match status" value="1"/>
</dbReference>
<evidence type="ECO:0000313" key="15">
    <source>
        <dbReference type="EMBL" id="OQO07927.1"/>
    </source>
</evidence>
<feature type="domain" description="CCR4-NOT transcription complex subunit 1-like NOT1 connector" evidence="14">
    <location>
        <begin position="1605"/>
        <end position="1710"/>
    </location>
</feature>
<evidence type="ECO:0000256" key="3">
    <source>
        <dbReference type="ARBA" id="ARBA00023015"/>
    </source>
</evidence>
<keyword evidence="2" id="KW-0678">Repressor</keyword>
<reference evidence="16" key="1">
    <citation type="submission" date="2017-03" db="EMBL/GenBank/DDBJ databases">
        <title>Genomes of endolithic fungi from Antarctica.</title>
        <authorList>
            <person name="Coleine C."/>
            <person name="Masonjones S."/>
            <person name="Stajich J.E."/>
        </authorList>
    </citation>
    <scope>NUCLEOTIDE SEQUENCE [LARGE SCALE GENOMIC DNA]</scope>
    <source>
        <strain evidence="16">CCFEE 5527</strain>
    </source>
</reference>
<proteinExistence type="predicted"/>
<evidence type="ECO:0000259" key="10">
    <source>
        <dbReference type="Pfam" id="PF12842"/>
    </source>
</evidence>
<dbReference type="Gene3D" id="1.25.40.180">
    <property type="match status" value="1"/>
</dbReference>
<name>A0A1V8T941_9PEZI</name>
<keyword evidence="5" id="KW-0539">Nucleus</keyword>
<dbReference type="InterPro" id="IPR055454">
    <property type="entry name" value="CNOT1-like_NOT1_connector"/>
</dbReference>
<dbReference type="InterPro" id="IPR007196">
    <property type="entry name" value="CCR4-Not_Not1_C"/>
</dbReference>
<evidence type="ECO:0000259" key="14">
    <source>
        <dbReference type="Pfam" id="PF25097"/>
    </source>
</evidence>
<gene>
    <name evidence="15" type="ORF">B0A48_06719</name>
</gene>
<protein>
    <recommendedName>
        <fullName evidence="7">General negative regulator of transcription subunit 1</fullName>
    </recommendedName>
</protein>
<feature type="domain" description="CCR4-NOT transcription complex subunit 1 CAF1-binding" evidence="11">
    <location>
        <begin position="989"/>
        <end position="1209"/>
    </location>
</feature>
<dbReference type="InterPro" id="IPR032191">
    <property type="entry name" value="CNOT1_CAF1_bind"/>
</dbReference>
<dbReference type="Pfam" id="PF04054">
    <property type="entry name" value="Not1"/>
    <property type="match status" value="1"/>
</dbReference>
<dbReference type="Proteomes" id="UP000192596">
    <property type="component" value="Unassembled WGS sequence"/>
</dbReference>
<dbReference type="PANTHER" id="PTHR13162">
    <property type="entry name" value="CCR4-NOT TRANSCRIPTION COMPLEX"/>
    <property type="match status" value="1"/>
</dbReference>
<evidence type="ECO:0000259" key="13">
    <source>
        <dbReference type="Pfam" id="PF16418"/>
    </source>
</evidence>
<evidence type="ECO:0000313" key="16">
    <source>
        <dbReference type="Proteomes" id="UP000192596"/>
    </source>
</evidence>
<evidence type="ECO:0000256" key="4">
    <source>
        <dbReference type="ARBA" id="ARBA00023163"/>
    </source>
</evidence>
<keyword evidence="16" id="KW-1185">Reference proteome</keyword>
<evidence type="ECO:0000256" key="6">
    <source>
        <dbReference type="ARBA" id="ARBA00059181"/>
    </source>
</evidence>
<dbReference type="GO" id="GO:0017148">
    <property type="term" value="P:negative regulation of translation"/>
    <property type="evidence" value="ECO:0007669"/>
    <property type="project" value="InterPro"/>
</dbReference>
<dbReference type="STRING" id="1507870.A0A1V8T941"/>
<organism evidence="15 16">
    <name type="scientific">Cryoendolithus antarcticus</name>
    <dbReference type="NCBI Taxonomy" id="1507870"/>
    <lineage>
        <taxon>Eukaryota</taxon>
        <taxon>Fungi</taxon>
        <taxon>Dikarya</taxon>
        <taxon>Ascomycota</taxon>
        <taxon>Pezizomycotina</taxon>
        <taxon>Dothideomycetes</taxon>
        <taxon>Dothideomycetidae</taxon>
        <taxon>Cladosporiales</taxon>
        <taxon>Cladosporiaceae</taxon>
        <taxon>Cryoendolithus</taxon>
    </lineage>
</organism>
<sequence length="2241" mass="249933">MSDRLSNSSQDHSLPINSTPGARGTRPPPAQPQTPWSGTAIRQLQRGGPAPISTSGTSSRPSTTADSPSRAQRITSPLGSNSPGGVVRFTRHSPSVSLSTAVSPTSSTGPHSATASSPNQLKGLVVTQLDILLRTIKDDGGESERWQAQAAKIRRLVEENMEVYPQYFRRLLQSNAGVVFPNAFRQPADGAAAGNYQLLVHELQNLSQDPQQAVKIAGALDTSDGDVFRDLDLQGLVDHFRLSPIAKVALALSCRKAAKSELRAKGDAILTSNFSSFLSAVALKQPSSTNTNVSDDVIASIIDRLVQDPPRIWGEEQRENLKYATLGRYSDLKKRPPTSVESAIALMELLESSDGRLARQIQRAGPECTAALEACRDVLAGVPTQDIAYRPIAMALLFMAIAENGEAYDLGVFVQAIRQHRAGAKIDWADVVQGFDVNKLSVTKKQFLVMYHALLPLAREYTNFDIQNLWGGAWNAPDTQLSFVVAFLSTTPDELDVSQIPNLRQSFTLDDFQGASASVREFAEKAVKHPLVSMDATAALFTMIFQSQESYNRAQQMSIPETLINPNMTTFVCAAAAVPKPWGQLQDQALKQLFFPFLLKQHENYDFVMNALWRIEKQWVATRMVEFYTQDNNLISIIYEHAMEHGWLEVLLTIQSTFVLELAMYAHGKGTCDLDDFAQQHVSNMGVPAFASAIVNFLRNKIEYESIVQRPLEVNEDGSPAQPPAPMPSIQLKSVHKLLSMIQDVISEEELIPTVRLAIQPYPRLINFGEDEKLDAIILANNASGNTLPHDVVAQMEEQYKKMYGNGVDANDVIEELKRLKQSSDPANQDLFVGMIHGLFDEYNCFGEYPNEALATTAVLFGGLIKYEVLSGFSLRIALQMVFDAVTLYTNEDSMWKFGMQALLHFMDRFSDWPELAQRVLLIDSLADTQVSAAAERVMAELRQEIGSMNGDAVNGLPNGTLDEDFPVDAPISNFTSIGVDQPHRQDIYETPDDDVSDKVIFVLNNMSKRNLEEKFKDLQGALEQRHHPWFAHYLVEELAKSQPNYQALYLQLLENFDQKALWTEVLRETYLSCAKMLNAQTTMDSPQERTSLKSLAGWLGSLTLARNLPILHRNLSVKDLLLEAYDSQRLIIAIPFTCKVLVHAAKSSIFQPPNPWLMELLGFLAELYYMPELKLNQKFEIEVLCKELSLDINKITPLDVISSRPPLHEMNMLQQYVPEGGADGFGEMHLMGLSKRAASERFTPEAVIAALPDLGNVLQIPQAAGNVTQPQLRTIFINAAQQAIYEIIAPVVERSVTIAAIATAELIQKDFAVESDVEKLRTAAHTMGRSLSGSLALVTCKEPLRMSIMNNIRMLASTSLPVQLPEGQILMFVNDNIDTVCSLVEQAAEEHSLSEADAQLQQAVEIRRHHNEQRPNEPYNNPPITRWSQLIPEPFSQQLGGLNEQQYGIYQDFGRVKGTAVASAQAISSGVADASRQLENIVSDSSYLSNLQTPADMHAVPRAVPQQRMQQLAAQGPAGQHGMNGYAESIGQTIRNMLDNLQQACREASEQHISEIASDSTVRRLFEQLVNVIDVTPGKEDLIIATAQEILGRVYHFPGKRLEIEVLVRFLTSLCRMSVDTMRYITSHLAVQEDDRIFNAPVTVVMVSERLMDVDQIDMLTAKALRQKRVAALPFLSEFVSEVILGNSAVRAFRSDFTQSYEALSDWLAQEPDLVAGREIMSKLQLPTDQPNGLPSPPLSEKQDQREYIFEEWIHLQRKRSPQRATIAFAQQLHAQHILDTEDEAIKFFRCCIELATNAHERALSLPFPTSDGPYLQVDALAQLIAVLVVHQSSDDLERAPPTRLFASIMRLIFMVFASEYAKLQERFPARVYFRLFSSLLCSMHDIRHRLSDSERAEILSSFAMTFEALQPKHFEGFAFSWLTLVSQRLFLPMMLQPSGRRTGTWDAFLRILGALFRFFGLAANEGESNGSLRMLYPGICRLMLMLHRDYPEFLIENHAVLNAMIPERVSQLHNLVNSAATQVVMSEQPDPFERGLKINRLDQVRQLPAVHTDHAKILQDAGLSTHLEKALEGSDVDVRTILAFVDRPTKPIDTHTLNVLVLHLAVDATEASTVFSAASPPARLVDRLLTLSRPELRFHLLCALTNQLRYVNGHTQYFSTAMVHSFSAGSEDLRQAMLGVFVNRLSMARPHPWGLLVTMLEVIKNPSYDVWGMPWVKAHGQVENMLMTLVQHQERVGSA</sequence>
<dbReference type="CDD" id="cd20710">
    <property type="entry name" value="NOT1_connector"/>
    <property type="match status" value="1"/>
</dbReference>
<dbReference type="InterPro" id="IPR024557">
    <property type="entry name" value="CNOT1_dom_4"/>
</dbReference>
<dbReference type="GO" id="GO:0000932">
    <property type="term" value="C:P-body"/>
    <property type="evidence" value="ECO:0007669"/>
    <property type="project" value="TreeGrafter"/>
</dbReference>
<dbReference type="Pfam" id="PF25097">
    <property type="entry name" value="ARM_Cnot1"/>
    <property type="match status" value="1"/>
</dbReference>
<evidence type="ECO:0000256" key="5">
    <source>
        <dbReference type="ARBA" id="ARBA00023242"/>
    </source>
</evidence>
<feature type="domain" description="CCR4-NOT transcription complex subunit 1 TTP binding" evidence="12">
    <location>
        <begin position="784"/>
        <end position="929"/>
    </location>
</feature>
<dbReference type="InParanoid" id="A0A1V8T941"/>
<dbReference type="GO" id="GO:0060090">
    <property type="term" value="F:molecular adaptor activity"/>
    <property type="evidence" value="ECO:0007669"/>
    <property type="project" value="TreeGrafter"/>
</dbReference>
<dbReference type="FunCoup" id="A0A1V8T941">
    <property type="interactions" value="2231"/>
</dbReference>
<dbReference type="OrthoDB" id="1933107at2759"/>
<feature type="compositionally biased region" description="Polar residues" evidence="8">
    <location>
        <begin position="1"/>
        <end position="20"/>
    </location>
</feature>
<feature type="compositionally biased region" description="Polar residues" evidence="8">
    <location>
        <begin position="33"/>
        <end position="42"/>
    </location>
</feature>
<evidence type="ECO:0000256" key="8">
    <source>
        <dbReference type="SAM" id="MobiDB-lite"/>
    </source>
</evidence>
<feature type="region of interest" description="Disordered" evidence="8">
    <location>
        <begin position="1"/>
        <end position="119"/>
    </location>
</feature>
<comment type="caution">
    <text evidence="15">The sequence shown here is derived from an EMBL/GenBank/DDBJ whole genome shotgun (WGS) entry which is preliminary data.</text>
</comment>
<dbReference type="Gene3D" id="1.25.40.800">
    <property type="match status" value="1"/>
</dbReference>
<dbReference type="InterPro" id="IPR032193">
    <property type="entry name" value="CNOT1_TTP_bind"/>
</dbReference>
<dbReference type="GO" id="GO:0030015">
    <property type="term" value="C:CCR4-NOT core complex"/>
    <property type="evidence" value="ECO:0007669"/>
    <property type="project" value="InterPro"/>
</dbReference>
<keyword evidence="3" id="KW-0805">Transcription regulation</keyword>
<dbReference type="InterPro" id="IPR032194">
    <property type="entry name" value="CNOT1_HEAT"/>
</dbReference>
<dbReference type="EMBL" id="NAJO01000013">
    <property type="protein sequence ID" value="OQO07927.1"/>
    <property type="molecule type" value="Genomic_DNA"/>
</dbReference>
<feature type="domain" description="CCR4-NOT transcription complex subunit 1 HEAT repeat" evidence="13">
    <location>
        <begin position="588"/>
        <end position="743"/>
    </location>
</feature>
<feature type="compositionally biased region" description="Low complexity" evidence="8">
    <location>
        <begin position="53"/>
        <end position="64"/>
    </location>
</feature>
<feature type="compositionally biased region" description="Polar residues" evidence="8">
    <location>
        <begin position="65"/>
        <end position="83"/>
    </location>
</feature>
<comment type="function">
    <text evidence="6">Acts as a component of the CCR4-NOT core complex, which in the nucleus seems to be a general transcription factor, and in the cytoplasm the major mRNA deadenylase involved in mRNA turnover. The NOT protein subcomplex negatively regulates the basal and activated transcription of many genes. Preferentially affects TC-type TATA element-dependent transcription. Could directly or indirectly inhibit component(s) of the general transcription machinery.</text>
</comment>
<dbReference type="Pfam" id="PF12842">
    <property type="entry name" value="DUF3819"/>
    <property type="match status" value="1"/>
</dbReference>
<evidence type="ECO:0000256" key="7">
    <source>
        <dbReference type="ARBA" id="ARBA00074459"/>
    </source>
</evidence>
<comment type="subcellular location">
    <subcellularLocation>
        <location evidence="1">Nucleus</location>
    </subcellularLocation>
</comment>
<dbReference type="PANTHER" id="PTHR13162:SF8">
    <property type="entry name" value="CCR4-NOT TRANSCRIPTION COMPLEX SUBUNIT 1"/>
    <property type="match status" value="1"/>
</dbReference>
<dbReference type="GO" id="GO:0000289">
    <property type="term" value="P:nuclear-transcribed mRNA poly(A) tail shortening"/>
    <property type="evidence" value="ECO:0007669"/>
    <property type="project" value="UniProtKB-ARBA"/>
</dbReference>
<accession>A0A1V8T941</accession>
<dbReference type="Pfam" id="PF16415">
    <property type="entry name" value="CNOT1_CAF1_bind"/>
    <property type="match status" value="1"/>
</dbReference>
<feature type="compositionally biased region" description="Polar residues" evidence="8">
    <location>
        <begin position="92"/>
        <end position="119"/>
    </location>
</feature>
<dbReference type="Gene3D" id="1.25.40.790">
    <property type="match status" value="1"/>
</dbReference>
<evidence type="ECO:0000259" key="9">
    <source>
        <dbReference type="Pfam" id="PF04054"/>
    </source>
</evidence>
<dbReference type="Pfam" id="PF16418">
    <property type="entry name" value="CNOT1_HEAT"/>
    <property type="match status" value="1"/>
</dbReference>
<evidence type="ECO:0000256" key="1">
    <source>
        <dbReference type="ARBA" id="ARBA00004123"/>
    </source>
</evidence>
<dbReference type="Pfam" id="PF16417">
    <property type="entry name" value="CNOT1_TTP_bind"/>
    <property type="match status" value="1"/>
</dbReference>
<dbReference type="InterPro" id="IPR038535">
    <property type="entry name" value="CNOT1_TTP_bind_sf"/>
</dbReference>
<evidence type="ECO:0000259" key="12">
    <source>
        <dbReference type="Pfam" id="PF16417"/>
    </source>
</evidence>
<evidence type="ECO:0000256" key="2">
    <source>
        <dbReference type="ARBA" id="ARBA00022491"/>
    </source>
</evidence>